<dbReference type="AlphaFoldDB" id="A0A1L9X4R0"/>
<dbReference type="Proteomes" id="UP000184546">
    <property type="component" value="Unassembled WGS sequence"/>
</dbReference>
<comment type="similarity">
    <text evidence="1">Belongs to the paxM FAD-dependent monooxygenase family.</text>
</comment>
<evidence type="ECO:0000256" key="5">
    <source>
        <dbReference type="SAM" id="Phobius"/>
    </source>
</evidence>
<dbReference type="PANTHER" id="PTHR47356:SF2">
    <property type="entry name" value="FAD-BINDING DOMAIN-CONTAINING PROTEIN-RELATED"/>
    <property type="match status" value="1"/>
</dbReference>
<evidence type="ECO:0000259" key="6">
    <source>
        <dbReference type="Pfam" id="PF01494"/>
    </source>
</evidence>
<dbReference type="InterPro" id="IPR002938">
    <property type="entry name" value="FAD-bd"/>
</dbReference>
<dbReference type="PRINTS" id="PR00420">
    <property type="entry name" value="RNGMNOXGNASE"/>
</dbReference>
<dbReference type="GO" id="GO:0004497">
    <property type="term" value="F:monooxygenase activity"/>
    <property type="evidence" value="ECO:0007669"/>
    <property type="project" value="InterPro"/>
</dbReference>
<organism evidence="7 8">
    <name type="scientific">Aspergillus aculeatus (strain ATCC 16872 / CBS 172.66 / WB 5094)</name>
    <dbReference type="NCBI Taxonomy" id="690307"/>
    <lineage>
        <taxon>Eukaryota</taxon>
        <taxon>Fungi</taxon>
        <taxon>Dikarya</taxon>
        <taxon>Ascomycota</taxon>
        <taxon>Pezizomycotina</taxon>
        <taxon>Eurotiomycetes</taxon>
        <taxon>Eurotiomycetidae</taxon>
        <taxon>Eurotiales</taxon>
        <taxon>Aspergillaceae</taxon>
        <taxon>Aspergillus</taxon>
        <taxon>Aspergillus subgen. Circumdati</taxon>
    </lineage>
</organism>
<evidence type="ECO:0000256" key="4">
    <source>
        <dbReference type="ARBA" id="ARBA00023002"/>
    </source>
</evidence>
<evidence type="ECO:0000256" key="3">
    <source>
        <dbReference type="ARBA" id="ARBA00022827"/>
    </source>
</evidence>
<keyword evidence="5" id="KW-0472">Membrane</keyword>
<sequence length="814" mass="90743">MTDSQLSKPRFRVVIVGGSIAGLTLAHCLLRQQVEFVVLEAHEEIAPQVGASIGIIPNGARILDQLGVFDDIIEATEPLRDAYYWKENGTLITKNNAPRIIHDRHGYPIAFVDRQVALEALYKHLGQSQAHVFTGKKVVQVEHVAEGVKVHCADQSVFEGDLVVGADGVRSTVRRQMWDYMESNGLKKEALKERETMTSEYSCVFGISTSTPGLILGTSHRTFGEGWSALTIVGKEGRVFWFFFKRLDQKYSASHIPRFDQTMIDQYVDPYLQKPITDNVPFAEVYKRAITRTLLPLEEASYSRWAIDRWVCIGDAAHKMTPNLGQGGNSAIESAAALANSLASLLQASHESSPAVEELNECLQSWQEKRKPRVQAIFKSAYSLTRLEALSTLKDKAIAHYLMPYLEHYLVDKSSRTFVGATKIDYLPPPAKSLAGTMPFTDCRPVPDSTIGEQALWTLPLLGIFAFSKTAVESMLLPLRSHLVPMLNNGTWTAASGEVMDLNISLYHNRFFDKLMQPLITCFLPSITGSDPLSRIQMLSFMTDLGPVYGIWLLESYRNVHSWHQVVLPMVAGSIFQLVGIRKVAPLYLALEYFHTPLSTLLAGENRKIPCGFTGSLVLSTLAGYHSITYANFFAPTLKLRQWYNALWQAFPLTTPLLQGAILLAARVLNRPSPKSRDVQHNPQRNELQYIRWAYGTFALVSGLTFVYGRMTAPQDVSFSSIFLPGLRDASVPVTSFSACIARFLKYDELISMTSGFVWLALRFRELKQAGAQFSWWRAGGAFAGSLLTLGPGATFALGWGWREELLYQTAGES</sequence>
<dbReference type="Pfam" id="PF01494">
    <property type="entry name" value="FAD_binding_3"/>
    <property type="match status" value="1"/>
</dbReference>
<dbReference type="Gene3D" id="3.50.50.60">
    <property type="entry name" value="FAD/NAD(P)-binding domain"/>
    <property type="match status" value="1"/>
</dbReference>
<dbReference type="PANTHER" id="PTHR47356">
    <property type="entry name" value="FAD-DEPENDENT MONOOXYGENASE ASQG-RELATED"/>
    <property type="match status" value="1"/>
</dbReference>
<keyword evidence="5" id="KW-0812">Transmembrane</keyword>
<dbReference type="GO" id="GO:0071949">
    <property type="term" value="F:FAD binding"/>
    <property type="evidence" value="ECO:0007669"/>
    <property type="project" value="InterPro"/>
</dbReference>
<dbReference type="GeneID" id="30971617"/>
<keyword evidence="2" id="KW-0285">Flavoprotein</keyword>
<dbReference type="InterPro" id="IPR050562">
    <property type="entry name" value="FAD_mOase_fung"/>
</dbReference>
<dbReference type="SUPFAM" id="SSF51905">
    <property type="entry name" value="FAD/NAD(P)-binding domain"/>
    <property type="match status" value="1"/>
</dbReference>
<keyword evidence="8" id="KW-1185">Reference proteome</keyword>
<accession>A0A1L9X4R0</accession>
<proteinExistence type="inferred from homology"/>
<dbReference type="RefSeq" id="XP_020059781.1">
    <property type="nucleotide sequence ID" value="XM_020197803.1"/>
</dbReference>
<keyword evidence="5" id="KW-1133">Transmembrane helix</keyword>
<feature type="transmembrane region" description="Helical" evidence="5">
    <location>
        <begin position="690"/>
        <end position="709"/>
    </location>
</feature>
<evidence type="ECO:0000256" key="2">
    <source>
        <dbReference type="ARBA" id="ARBA00022630"/>
    </source>
</evidence>
<evidence type="ECO:0000313" key="7">
    <source>
        <dbReference type="EMBL" id="OJK03442.1"/>
    </source>
</evidence>
<evidence type="ECO:0000313" key="8">
    <source>
        <dbReference type="Proteomes" id="UP000184546"/>
    </source>
</evidence>
<gene>
    <name evidence="7" type="ORF">ASPACDRAFT_1862778</name>
</gene>
<name>A0A1L9X4R0_ASPA1</name>
<dbReference type="InterPro" id="IPR036188">
    <property type="entry name" value="FAD/NAD-bd_sf"/>
</dbReference>
<dbReference type="VEuPathDB" id="FungiDB:ASPACDRAFT_1862778"/>
<keyword evidence="4" id="KW-0560">Oxidoreductase</keyword>
<dbReference type="STRING" id="690307.A0A1L9X4R0"/>
<feature type="domain" description="FAD-binding" evidence="6">
    <location>
        <begin position="12"/>
        <end position="378"/>
    </location>
</feature>
<dbReference type="EMBL" id="KV878971">
    <property type="protein sequence ID" value="OJK03442.1"/>
    <property type="molecule type" value="Genomic_DNA"/>
</dbReference>
<protein>
    <recommendedName>
        <fullName evidence="6">FAD-binding domain-containing protein</fullName>
    </recommendedName>
</protein>
<dbReference type="OrthoDB" id="10029326at2759"/>
<feature type="transmembrane region" description="Helical" evidence="5">
    <location>
        <begin position="646"/>
        <end position="669"/>
    </location>
</feature>
<reference evidence="8" key="1">
    <citation type="journal article" date="2017" name="Genome Biol.">
        <title>Comparative genomics reveals high biological diversity and specific adaptations in the industrially and medically important fungal genus Aspergillus.</title>
        <authorList>
            <person name="de Vries R.P."/>
            <person name="Riley R."/>
            <person name="Wiebenga A."/>
            <person name="Aguilar-Osorio G."/>
            <person name="Amillis S."/>
            <person name="Uchima C.A."/>
            <person name="Anderluh G."/>
            <person name="Asadollahi M."/>
            <person name="Askin M."/>
            <person name="Barry K."/>
            <person name="Battaglia E."/>
            <person name="Bayram O."/>
            <person name="Benocci T."/>
            <person name="Braus-Stromeyer S.A."/>
            <person name="Caldana C."/>
            <person name="Canovas D."/>
            <person name="Cerqueira G.C."/>
            <person name="Chen F."/>
            <person name="Chen W."/>
            <person name="Choi C."/>
            <person name="Clum A."/>
            <person name="Dos Santos R.A."/>
            <person name="Damasio A.R."/>
            <person name="Diallinas G."/>
            <person name="Emri T."/>
            <person name="Fekete E."/>
            <person name="Flipphi M."/>
            <person name="Freyberg S."/>
            <person name="Gallo A."/>
            <person name="Gournas C."/>
            <person name="Habgood R."/>
            <person name="Hainaut M."/>
            <person name="Harispe M.L."/>
            <person name="Henrissat B."/>
            <person name="Hilden K.S."/>
            <person name="Hope R."/>
            <person name="Hossain A."/>
            <person name="Karabika E."/>
            <person name="Karaffa L."/>
            <person name="Karanyi Z."/>
            <person name="Krasevec N."/>
            <person name="Kuo A."/>
            <person name="Kusch H."/>
            <person name="LaButti K."/>
            <person name="Lagendijk E.L."/>
            <person name="Lapidus A."/>
            <person name="Levasseur A."/>
            <person name="Lindquist E."/>
            <person name="Lipzen A."/>
            <person name="Logrieco A.F."/>
            <person name="MacCabe A."/>
            <person name="Maekelae M.R."/>
            <person name="Malavazi I."/>
            <person name="Melin P."/>
            <person name="Meyer V."/>
            <person name="Mielnichuk N."/>
            <person name="Miskei M."/>
            <person name="Molnar A.P."/>
            <person name="Mule G."/>
            <person name="Ngan C.Y."/>
            <person name="Orejas M."/>
            <person name="Orosz E."/>
            <person name="Ouedraogo J.P."/>
            <person name="Overkamp K.M."/>
            <person name="Park H.-S."/>
            <person name="Perrone G."/>
            <person name="Piumi F."/>
            <person name="Punt P.J."/>
            <person name="Ram A.F."/>
            <person name="Ramon A."/>
            <person name="Rauscher S."/>
            <person name="Record E."/>
            <person name="Riano-Pachon D.M."/>
            <person name="Robert V."/>
            <person name="Roehrig J."/>
            <person name="Ruller R."/>
            <person name="Salamov A."/>
            <person name="Salih N.S."/>
            <person name="Samson R.A."/>
            <person name="Sandor E."/>
            <person name="Sanguinetti M."/>
            <person name="Schuetze T."/>
            <person name="Sepcic K."/>
            <person name="Shelest E."/>
            <person name="Sherlock G."/>
            <person name="Sophianopoulou V."/>
            <person name="Squina F.M."/>
            <person name="Sun H."/>
            <person name="Susca A."/>
            <person name="Todd R.B."/>
            <person name="Tsang A."/>
            <person name="Unkles S.E."/>
            <person name="van de Wiele N."/>
            <person name="van Rossen-Uffink D."/>
            <person name="Oliveira J.V."/>
            <person name="Vesth T.C."/>
            <person name="Visser J."/>
            <person name="Yu J.-H."/>
            <person name="Zhou M."/>
            <person name="Andersen M.R."/>
            <person name="Archer D.B."/>
            <person name="Baker S.E."/>
            <person name="Benoit I."/>
            <person name="Brakhage A.A."/>
            <person name="Braus G.H."/>
            <person name="Fischer R."/>
            <person name="Frisvad J.C."/>
            <person name="Goldman G.H."/>
            <person name="Houbraken J."/>
            <person name="Oakley B."/>
            <person name="Pocsi I."/>
            <person name="Scazzocchio C."/>
            <person name="Seiboth B."/>
            <person name="vanKuyk P.A."/>
            <person name="Wortman J."/>
            <person name="Dyer P.S."/>
            <person name="Grigoriev I.V."/>
        </authorList>
    </citation>
    <scope>NUCLEOTIDE SEQUENCE [LARGE SCALE GENOMIC DNA]</scope>
    <source>
        <strain evidence="8">ATCC 16872 / CBS 172.66 / WB 5094</strain>
    </source>
</reference>
<keyword evidence="3" id="KW-0274">FAD</keyword>
<dbReference type="OMA" id="MASAYVW"/>
<evidence type="ECO:0000256" key="1">
    <source>
        <dbReference type="ARBA" id="ARBA00007992"/>
    </source>
</evidence>